<protein>
    <submittedName>
        <fullName evidence="5">DnaD domain protein</fullName>
    </submittedName>
</protein>
<dbReference type="Gene3D" id="1.10.10.630">
    <property type="entry name" value="DnaD domain-like"/>
    <property type="match status" value="1"/>
</dbReference>
<dbReference type="InterPro" id="IPR053843">
    <property type="entry name" value="DnaD_N"/>
</dbReference>
<dbReference type="Pfam" id="PF21984">
    <property type="entry name" value="DnaD_N"/>
    <property type="match status" value="1"/>
</dbReference>
<dbReference type="InterPro" id="IPR036388">
    <property type="entry name" value="WH-like_DNA-bd_sf"/>
</dbReference>
<feature type="domain" description="DnaB/C C-terminal" evidence="3">
    <location>
        <begin position="127"/>
        <end position="199"/>
    </location>
</feature>
<dbReference type="PANTHER" id="PTHR37293">
    <property type="entry name" value="PHAGE REPLICATION PROTEIN-RELATED"/>
    <property type="match status" value="1"/>
</dbReference>
<dbReference type="PANTHER" id="PTHR37293:SF6">
    <property type="entry name" value="DNA REPLICATION PROTEIN DNAD"/>
    <property type="match status" value="1"/>
</dbReference>
<feature type="compositionally biased region" description="Basic and acidic residues" evidence="2">
    <location>
        <begin position="195"/>
        <end position="219"/>
    </location>
</feature>
<dbReference type="Gene3D" id="1.10.10.10">
    <property type="entry name" value="Winged helix-like DNA-binding domain superfamily/Winged helix DNA-binding domain"/>
    <property type="match status" value="1"/>
</dbReference>
<name>A0AAE9XHQ4_9ENTE</name>
<proteinExistence type="inferred from homology"/>
<comment type="similarity">
    <text evidence="1">Belongs to the DnaB/DnaD family.</text>
</comment>
<dbReference type="Proteomes" id="UP001179600">
    <property type="component" value="Chromosome"/>
</dbReference>
<dbReference type="RefSeq" id="WP_202585399.1">
    <property type="nucleotide sequence ID" value="NZ_BKBT01000015.1"/>
</dbReference>
<evidence type="ECO:0000256" key="1">
    <source>
        <dbReference type="ARBA" id="ARBA00093462"/>
    </source>
</evidence>
<dbReference type="NCBIfam" id="TIGR01446">
    <property type="entry name" value="DnaD_dom"/>
    <property type="match status" value="1"/>
</dbReference>
<dbReference type="Pfam" id="PF07261">
    <property type="entry name" value="DnaB_2"/>
    <property type="match status" value="1"/>
</dbReference>
<sequence>MELSSYLEAGGTYVSNLVLQYYRHIGLNEKEVMLWMQVNRFIQQGVYFPNMQQISDETGVPSEELYHLLEELVNKKVLAIESAVDQQGRTYDQYNVTLIYRQIEEYCQESMHQHQVVEQEMSEKQLFQEIEVEFGRTLSPIERETIGYWLTKDGYGVELISLALKEAVLNQAYSLKYMDRILLSWERKNIRNAQDVEKEKRRYENQMTDKHTPDYEDQTRNAPRVPLYNWLDPSKNNAEES</sequence>
<dbReference type="EMBL" id="CP116507">
    <property type="protein sequence ID" value="WCG22140.1"/>
    <property type="molecule type" value="Genomic_DNA"/>
</dbReference>
<accession>A0AAE9XHQ4</accession>
<dbReference type="InterPro" id="IPR053162">
    <property type="entry name" value="DnaD"/>
</dbReference>
<gene>
    <name evidence="5" type="ORF">PML95_06975</name>
</gene>
<evidence type="ECO:0000259" key="3">
    <source>
        <dbReference type="Pfam" id="PF07261"/>
    </source>
</evidence>
<evidence type="ECO:0000259" key="4">
    <source>
        <dbReference type="Pfam" id="PF21984"/>
    </source>
</evidence>
<dbReference type="AlphaFoldDB" id="A0AAE9XHQ4"/>
<evidence type="ECO:0000256" key="2">
    <source>
        <dbReference type="SAM" id="MobiDB-lite"/>
    </source>
</evidence>
<organism evidence="5 6">
    <name type="scientific">Vagococcus lutrae</name>
    <dbReference type="NCBI Taxonomy" id="81947"/>
    <lineage>
        <taxon>Bacteria</taxon>
        <taxon>Bacillati</taxon>
        <taxon>Bacillota</taxon>
        <taxon>Bacilli</taxon>
        <taxon>Lactobacillales</taxon>
        <taxon>Enterococcaceae</taxon>
        <taxon>Vagococcus</taxon>
    </lineage>
</organism>
<evidence type="ECO:0000313" key="5">
    <source>
        <dbReference type="EMBL" id="WCG22140.1"/>
    </source>
</evidence>
<dbReference type="SUPFAM" id="SSF158499">
    <property type="entry name" value="DnaD domain-like"/>
    <property type="match status" value="1"/>
</dbReference>
<feature type="domain" description="DnaD N-terminal" evidence="4">
    <location>
        <begin position="14"/>
        <end position="112"/>
    </location>
</feature>
<reference evidence="5" key="1">
    <citation type="submission" date="2023-01" db="EMBL/GenBank/DDBJ databases">
        <title>Oxazolidinone resistance genes in florfenicol resistant enterococci from beef cattle and veal calves at slaughter.</title>
        <authorList>
            <person name="Biggel M."/>
        </authorList>
    </citation>
    <scope>NUCLEOTIDE SEQUENCE</scope>
    <source>
        <strain evidence="5">K204-1</strain>
    </source>
</reference>
<dbReference type="InterPro" id="IPR034829">
    <property type="entry name" value="DnaD-like_sf"/>
</dbReference>
<evidence type="ECO:0000313" key="6">
    <source>
        <dbReference type="Proteomes" id="UP001179600"/>
    </source>
</evidence>
<dbReference type="InterPro" id="IPR006343">
    <property type="entry name" value="DnaB/C_C"/>
</dbReference>
<feature type="region of interest" description="Disordered" evidence="2">
    <location>
        <begin position="195"/>
        <end position="241"/>
    </location>
</feature>